<dbReference type="PANTHER" id="PTHR33498:SF1">
    <property type="entry name" value="TRANSPOSASE FOR INSERTION SEQUENCE ELEMENT IS1557"/>
    <property type="match status" value="1"/>
</dbReference>
<sequence length="258" mass="30816">MERNRVKYLVSDMYRPYIAYVDKYFPNAISVVDSFHVIKHINNQLRLYLNKLAGSLKTRDEERHRAREAYLQREIKFVPSKEYCLVKHFQWVILSNPDNRNYSAPPRFNYKLGYYLDLPEIEHLLFQINPVLSQLRRLKDKYVIFISSYGNDPKKARPALRQLIQEYRNSRFPTFKSIADTLDYHFESIINSFIVMQRYCADGTHLSRLSNGPMESLNRIAKDLKRNGRGFRNFEHLRNRFLFAERKKRSNVSFASTT</sequence>
<gene>
    <name evidence="2" type="ORF">AXF17_02980</name>
</gene>
<dbReference type="EMBL" id="CP016199">
    <property type="protein sequence ID" value="ASS37523.1"/>
    <property type="molecule type" value="Genomic_DNA"/>
</dbReference>
<evidence type="ECO:0000313" key="2">
    <source>
        <dbReference type="EMBL" id="ASS37523.1"/>
    </source>
</evidence>
<proteinExistence type="predicted"/>
<evidence type="ECO:0000259" key="1">
    <source>
        <dbReference type="Pfam" id="PF01610"/>
    </source>
</evidence>
<dbReference type="Proteomes" id="UP000214689">
    <property type="component" value="Chromosome"/>
</dbReference>
<dbReference type="AlphaFoldDB" id="A0A223ARC9"/>
<feature type="domain" description="Transposase IS204/IS1001/IS1096/IS1165 DDE" evidence="1">
    <location>
        <begin position="2"/>
        <end position="240"/>
    </location>
</feature>
<dbReference type="OrthoDB" id="1698950at2"/>
<organism evidence="2 3">
    <name type="scientific">Mogibacterium pumilum</name>
    <dbReference type="NCBI Taxonomy" id="86332"/>
    <lineage>
        <taxon>Bacteria</taxon>
        <taxon>Bacillati</taxon>
        <taxon>Bacillota</taxon>
        <taxon>Clostridia</taxon>
        <taxon>Peptostreptococcales</taxon>
        <taxon>Anaerovoracaceae</taxon>
        <taxon>Mogibacterium</taxon>
    </lineage>
</organism>
<accession>A0A223ARC9</accession>
<protein>
    <recommendedName>
        <fullName evidence="1">Transposase IS204/IS1001/IS1096/IS1165 DDE domain-containing protein</fullName>
    </recommendedName>
</protein>
<dbReference type="InterPro" id="IPR002560">
    <property type="entry name" value="Transposase_DDE"/>
</dbReference>
<evidence type="ECO:0000313" key="3">
    <source>
        <dbReference type="Proteomes" id="UP000214689"/>
    </source>
</evidence>
<keyword evidence="3" id="KW-1185">Reference proteome</keyword>
<name>A0A223ARC9_9FIRM</name>
<dbReference type="InterPro" id="IPR047951">
    <property type="entry name" value="Transpos_ISL3"/>
</dbReference>
<dbReference type="Pfam" id="PF01610">
    <property type="entry name" value="DDE_Tnp_ISL3"/>
    <property type="match status" value="1"/>
</dbReference>
<reference evidence="3" key="1">
    <citation type="submission" date="2016-05" db="EMBL/GenBank/DDBJ databases">
        <authorList>
            <person name="Holder M.E."/>
            <person name="Ajami N.J."/>
            <person name="Petrosino J.F."/>
        </authorList>
    </citation>
    <scope>NUCLEOTIDE SEQUENCE [LARGE SCALE GENOMIC DNA]</scope>
    <source>
        <strain evidence="3">ATCC 700696</strain>
    </source>
</reference>
<dbReference type="PANTHER" id="PTHR33498">
    <property type="entry name" value="TRANSPOSASE FOR INSERTION SEQUENCE ELEMENT IS1557"/>
    <property type="match status" value="1"/>
</dbReference>